<gene>
    <name evidence="2" type="ORF">MUCCIDRAFT_112033</name>
</gene>
<keyword evidence="3" id="KW-1185">Reference proteome</keyword>
<reference evidence="2 3" key="1">
    <citation type="submission" date="2015-06" db="EMBL/GenBank/DDBJ databases">
        <title>Expansion of signal transduction pathways in fungi by whole-genome duplication.</title>
        <authorList>
            <consortium name="DOE Joint Genome Institute"/>
            <person name="Corrochano L.M."/>
            <person name="Kuo A."/>
            <person name="Marcet-Houben M."/>
            <person name="Polaino S."/>
            <person name="Salamov A."/>
            <person name="Villalobos J.M."/>
            <person name="Alvarez M.I."/>
            <person name="Avalos J."/>
            <person name="Benito E.P."/>
            <person name="Benoit I."/>
            <person name="Burger G."/>
            <person name="Camino L.P."/>
            <person name="Canovas D."/>
            <person name="Cerda-Olmedo E."/>
            <person name="Cheng J.-F."/>
            <person name="Dominguez A."/>
            <person name="Elias M."/>
            <person name="Eslava A.P."/>
            <person name="Glaser F."/>
            <person name="Grimwood J."/>
            <person name="Gutierrez G."/>
            <person name="Heitman J."/>
            <person name="Henrissat B."/>
            <person name="Iturriaga E.A."/>
            <person name="Lang B.F."/>
            <person name="Lavin J.L."/>
            <person name="Lee S."/>
            <person name="Li W."/>
            <person name="Lindquist E."/>
            <person name="Lopez-Garcia S."/>
            <person name="Luque E.M."/>
            <person name="Marcos A.T."/>
            <person name="Martin J."/>
            <person name="Mccluskey K."/>
            <person name="Medina H.R."/>
            <person name="Miralles-Duran A."/>
            <person name="Miyazaki A."/>
            <person name="Munoz-Torres E."/>
            <person name="Oguiza J.A."/>
            <person name="Ohm R."/>
            <person name="Olmedo M."/>
            <person name="Orejas M."/>
            <person name="Ortiz-Castellanos L."/>
            <person name="Pisabarro A.G."/>
            <person name="Rodriguez-Romero J."/>
            <person name="Ruiz-Herrera J."/>
            <person name="Ruiz-Vazquez R."/>
            <person name="Sanz C."/>
            <person name="Schackwitz W."/>
            <person name="Schmutz J."/>
            <person name="Shahriari M."/>
            <person name="Shelest E."/>
            <person name="Silva-Franco F."/>
            <person name="Soanes D."/>
            <person name="Syed K."/>
            <person name="Tagua V.G."/>
            <person name="Talbot N.J."/>
            <person name="Thon M."/>
            <person name="De Vries R.P."/>
            <person name="Wiebenga A."/>
            <person name="Yadav J.S."/>
            <person name="Braun E.L."/>
            <person name="Baker S."/>
            <person name="Garre V."/>
            <person name="Horwitz B."/>
            <person name="Torres-Martinez S."/>
            <person name="Idnurm A."/>
            <person name="Herrera-Estrella A."/>
            <person name="Gabaldon T."/>
            <person name="Grigoriev I.V."/>
        </authorList>
    </citation>
    <scope>NUCLEOTIDE SEQUENCE [LARGE SCALE GENOMIC DNA]</scope>
    <source>
        <strain evidence="2 3">CBS 277.49</strain>
    </source>
</reference>
<protein>
    <submittedName>
        <fullName evidence="2">Uncharacterized protein</fullName>
    </submittedName>
</protein>
<evidence type="ECO:0000313" key="3">
    <source>
        <dbReference type="Proteomes" id="UP000077051"/>
    </source>
</evidence>
<feature type="compositionally biased region" description="Polar residues" evidence="1">
    <location>
        <begin position="58"/>
        <end position="68"/>
    </location>
</feature>
<proteinExistence type="predicted"/>
<comment type="caution">
    <text evidence="2">The sequence shown here is derived from an EMBL/GenBank/DDBJ whole genome shotgun (WGS) entry which is preliminary data.</text>
</comment>
<dbReference type="Proteomes" id="UP000077051">
    <property type="component" value="Unassembled WGS sequence"/>
</dbReference>
<name>A0A168KQ90_MUCCL</name>
<feature type="region of interest" description="Disordered" evidence="1">
    <location>
        <begin position="50"/>
        <end position="83"/>
    </location>
</feature>
<sequence length="135" mass="15672">MSNSDTPLVAIKEAEASFAKLTMEDKLSHPPPDIVSLCTLNIKRLKISDTAPLPVDATPSNEHQQLSSKSRREHTLQPSKKHKAFTFKVNDPKRQLKRMQKVKQLERSRKRIAALEKKLWYKQTLVWTKEYDLHK</sequence>
<evidence type="ECO:0000256" key="1">
    <source>
        <dbReference type="SAM" id="MobiDB-lite"/>
    </source>
</evidence>
<dbReference type="VEuPathDB" id="FungiDB:MUCCIDRAFT_112033"/>
<organism evidence="2 3">
    <name type="scientific">Mucor lusitanicus CBS 277.49</name>
    <dbReference type="NCBI Taxonomy" id="747725"/>
    <lineage>
        <taxon>Eukaryota</taxon>
        <taxon>Fungi</taxon>
        <taxon>Fungi incertae sedis</taxon>
        <taxon>Mucoromycota</taxon>
        <taxon>Mucoromycotina</taxon>
        <taxon>Mucoromycetes</taxon>
        <taxon>Mucorales</taxon>
        <taxon>Mucorineae</taxon>
        <taxon>Mucoraceae</taxon>
        <taxon>Mucor</taxon>
    </lineage>
</organism>
<evidence type="ECO:0000313" key="2">
    <source>
        <dbReference type="EMBL" id="OAD02641.1"/>
    </source>
</evidence>
<dbReference type="EMBL" id="AMYB01000005">
    <property type="protein sequence ID" value="OAD02641.1"/>
    <property type="molecule type" value="Genomic_DNA"/>
</dbReference>
<dbReference type="OrthoDB" id="10327413at2759"/>
<dbReference type="AlphaFoldDB" id="A0A168KQ90"/>
<accession>A0A168KQ90</accession>